<organism evidence="1 2">
    <name type="scientific">Scortum barcoo</name>
    <name type="common">barcoo grunter</name>
    <dbReference type="NCBI Taxonomy" id="214431"/>
    <lineage>
        <taxon>Eukaryota</taxon>
        <taxon>Metazoa</taxon>
        <taxon>Chordata</taxon>
        <taxon>Craniata</taxon>
        <taxon>Vertebrata</taxon>
        <taxon>Euteleostomi</taxon>
        <taxon>Actinopterygii</taxon>
        <taxon>Neopterygii</taxon>
        <taxon>Teleostei</taxon>
        <taxon>Neoteleostei</taxon>
        <taxon>Acanthomorphata</taxon>
        <taxon>Eupercaria</taxon>
        <taxon>Centrarchiformes</taxon>
        <taxon>Terapontoidei</taxon>
        <taxon>Terapontidae</taxon>
        <taxon>Scortum</taxon>
    </lineage>
</organism>
<gene>
    <name evidence="1" type="ORF">L3Q82_004089</name>
</gene>
<evidence type="ECO:0000313" key="1">
    <source>
        <dbReference type="EMBL" id="KAI3375807.1"/>
    </source>
</evidence>
<evidence type="ECO:0000313" key="2">
    <source>
        <dbReference type="Proteomes" id="UP000831701"/>
    </source>
</evidence>
<proteinExistence type="predicted"/>
<dbReference type="EMBL" id="CM041532">
    <property type="protein sequence ID" value="KAI3375807.1"/>
    <property type="molecule type" value="Genomic_DNA"/>
</dbReference>
<dbReference type="Proteomes" id="UP000831701">
    <property type="component" value="Chromosome 2"/>
</dbReference>
<reference evidence="1" key="1">
    <citation type="submission" date="2022-04" db="EMBL/GenBank/DDBJ databases">
        <title>Jade perch genome.</title>
        <authorList>
            <person name="Chao B."/>
        </authorList>
    </citation>
    <scope>NUCLEOTIDE SEQUENCE</scope>
    <source>
        <strain evidence="1">CB-2022</strain>
    </source>
</reference>
<accession>A0ACB8X656</accession>
<comment type="caution">
    <text evidence="1">The sequence shown here is derived from an EMBL/GenBank/DDBJ whole genome shotgun (WGS) entry which is preliminary data.</text>
</comment>
<keyword evidence="2" id="KW-1185">Reference proteome</keyword>
<name>A0ACB8X656_9TELE</name>
<protein>
    <submittedName>
        <fullName evidence="1">Uncharacterized protein</fullName>
    </submittedName>
</protein>
<sequence length="429" mass="48217">MSLRRNFERKPDMKRKKNGGTCHLVFGVYHPKKPKKIRVVFDSSAQYNDNDLSKDIVDYHMRVHVFGNSPSPAVAIHGLHQSVQDPELNADPDVKSFVMCDTYVDDGLKSLPTVKAAVDLLKKTQDTLSKSNLRLHKIAANNKEVMDAFPPEDHANDLIDLNFEADTLPVQRSLGLNWNLRTDCFLFSASDEVKPFTWRGVLSIINSLYDPLGFVAPVTIQGKAILRELTAENGDWDAPLPPEMEEAWMLWRASLSELASLSIFRPYTIISPSTAVKKELHVFSDASIKAIATVAYLRLTDADGNNDVGTEMAAAALSRRGVAGVRTTKGLFFIVTLLSLVCVASSWMDKDQLEMHKEYLQRVQEELDSMKEKKATHSEFISDFISLLHPLTELMKKSSKVFSDIPLEGFLESIKIMEKNGRVLDRNDY</sequence>